<sequence length="95" mass="10629">MVLIIALLNDGTIMTLSDLAKIFAYAVAYGLYLTLSTIALVAICIKTTFFYDKFGVLFEYGAIQATNHNDRVLRSIVYLQVAICLTSYARLVMYD</sequence>
<feature type="transmembrane region" description="Helical" evidence="1">
    <location>
        <begin position="76"/>
        <end position="94"/>
    </location>
</feature>
<evidence type="ECO:0000313" key="3">
    <source>
        <dbReference type="Proteomes" id="UP000814176"/>
    </source>
</evidence>
<feature type="transmembrane region" description="Helical" evidence="1">
    <location>
        <begin position="22"/>
        <end position="45"/>
    </location>
</feature>
<proteinExistence type="predicted"/>
<protein>
    <submittedName>
        <fullName evidence="2">Uncharacterized protein</fullName>
    </submittedName>
</protein>
<dbReference type="RefSeq" id="XP_047781105.1">
    <property type="nucleotide sequence ID" value="XM_047928722.1"/>
</dbReference>
<dbReference type="Proteomes" id="UP000814176">
    <property type="component" value="Unassembled WGS sequence"/>
</dbReference>
<keyword evidence="1" id="KW-1133">Transmembrane helix</keyword>
<dbReference type="GeneID" id="72009454"/>
<keyword evidence="3" id="KW-1185">Reference proteome</keyword>
<keyword evidence="1" id="KW-0812">Transmembrane</keyword>
<reference evidence="2 3" key="1">
    <citation type="journal article" date="2021" name="Environ. Microbiol.">
        <title>Gene family expansions and transcriptome signatures uncover fungal adaptations to wood decay.</title>
        <authorList>
            <person name="Hage H."/>
            <person name="Miyauchi S."/>
            <person name="Viragh M."/>
            <person name="Drula E."/>
            <person name="Min B."/>
            <person name="Chaduli D."/>
            <person name="Navarro D."/>
            <person name="Favel A."/>
            <person name="Norest M."/>
            <person name="Lesage-Meessen L."/>
            <person name="Balint B."/>
            <person name="Merenyi Z."/>
            <person name="de Eugenio L."/>
            <person name="Morin E."/>
            <person name="Martinez A.T."/>
            <person name="Baldrian P."/>
            <person name="Stursova M."/>
            <person name="Martinez M.J."/>
            <person name="Novotny C."/>
            <person name="Magnuson J.K."/>
            <person name="Spatafora J.W."/>
            <person name="Maurice S."/>
            <person name="Pangilinan J."/>
            <person name="Andreopoulos W."/>
            <person name="LaButti K."/>
            <person name="Hundley H."/>
            <person name="Na H."/>
            <person name="Kuo A."/>
            <person name="Barry K."/>
            <person name="Lipzen A."/>
            <person name="Henrissat B."/>
            <person name="Riley R."/>
            <person name="Ahrendt S."/>
            <person name="Nagy L.G."/>
            <person name="Grigoriev I.V."/>
            <person name="Martin F."/>
            <person name="Rosso M.N."/>
        </authorList>
    </citation>
    <scope>NUCLEOTIDE SEQUENCE [LARGE SCALE GENOMIC DNA]</scope>
    <source>
        <strain evidence="2 3">CIRM-BRFM 1785</strain>
    </source>
</reference>
<gene>
    <name evidence="2" type="ORF">C8Q71DRAFT_894828</name>
</gene>
<dbReference type="Gene3D" id="1.20.1110.10">
    <property type="entry name" value="Calcium-transporting ATPase, transmembrane domain"/>
    <property type="match status" value="1"/>
</dbReference>
<comment type="caution">
    <text evidence="2">The sequence shown here is derived from an EMBL/GenBank/DDBJ whole genome shotgun (WGS) entry which is preliminary data.</text>
</comment>
<evidence type="ECO:0000313" key="2">
    <source>
        <dbReference type="EMBL" id="KAH9839350.1"/>
    </source>
</evidence>
<evidence type="ECO:0000256" key="1">
    <source>
        <dbReference type="SAM" id="Phobius"/>
    </source>
</evidence>
<dbReference type="EMBL" id="JADCUA010000006">
    <property type="protein sequence ID" value="KAH9839350.1"/>
    <property type="molecule type" value="Genomic_DNA"/>
</dbReference>
<keyword evidence="1" id="KW-0472">Membrane</keyword>
<organism evidence="2 3">
    <name type="scientific">Rhodofomes roseus</name>
    <dbReference type="NCBI Taxonomy" id="34475"/>
    <lineage>
        <taxon>Eukaryota</taxon>
        <taxon>Fungi</taxon>
        <taxon>Dikarya</taxon>
        <taxon>Basidiomycota</taxon>
        <taxon>Agaricomycotina</taxon>
        <taxon>Agaricomycetes</taxon>
        <taxon>Polyporales</taxon>
        <taxon>Rhodofomes</taxon>
    </lineage>
</organism>
<accession>A0ABQ8KMP9</accession>
<name>A0ABQ8KMP9_9APHY</name>